<protein>
    <submittedName>
        <fullName evidence="1">Uncharacterized protein</fullName>
    </submittedName>
</protein>
<dbReference type="EMBL" id="GISG01000061">
    <property type="protein sequence ID" value="MBA4613965.1"/>
    <property type="molecule type" value="Transcribed_RNA"/>
</dbReference>
<proteinExistence type="predicted"/>
<sequence length="132" mass="13993">MFVGRLASKSLSGLAGGLRGSDCKWRRNIANIALKVGRLDGLNCRHSPIIFHNSLGIPTPTTLAYCGGNFRAFTTVRYISSALKPAQGIVPVHISTKVQPKLHASDSADIPIASSQNKFKDFLTGSQASGAV</sequence>
<organism evidence="1">
    <name type="scientific">Opuntia streptacantha</name>
    <name type="common">Prickly pear cactus</name>
    <name type="synonym">Opuntia cardona</name>
    <dbReference type="NCBI Taxonomy" id="393608"/>
    <lineage>
        <taxon>Eukaryota</taxon>
        <taxon>Viridiplantae</taxon>
        <taxon>Streptophyta</taxon>
        <taxon>Embryophyta</taxon>
        <taxon>Tracheophyta</taxon>
        <taxon>Spermatophyta</taxon>
        <taxon>Magnoliopsida</taxon>
        <taxon>eudicotyledons</taxon>
        <taxon>Gunneridae</taxon>
        <taxon>Pentapetalae</taxon>
        <taxon>Caryophyllales</taxon>
        <taxon>Cactineae</taxon>
        <taxon>Cactaceae</taxon>
        <taxon>Opuntioideae</taxon>
        <taxon>Opuntia</taxon>
    </lineage>
</organism>
<reference evidence="1" key="2">
    <citation type="submission" date="2020-07" db="EMBL/GenBank/DDBJ databases">
        <authorList>
            <person name="Vera ALvarez R."/>
            <person name="Arias-Moreno D.M."/>
            <person name="Jimenez-Jacinto V."/>
            <person name="Jimenez-Bremont J.F."/>
            <person name="Swaminathan K."/>
            <person name="Moose S.P."/>
            <person name="Guerrero-Gonzalez M.L."/>
            <person name="Marino-Ramirez L."/>
            <person name="Landsman D."/>
            <person name="Rodriguez-Kessler M."/>
            <person name="Delgado-Sanchez P."/>
        </authorList>
    </citation>
    <scope>NUCLEOTIDE SEQUENCE</scope>
    <source>
        <tissue evidence="1">Cladode</tissue>
    </source>
</reference>
<name>A0A7C9CEZ1_OPUST</name>
<reference evidence="1" key="1">
    <citation type="journal article" date="2013" name="J. Plant Res.">
        <title>Effect of fungi and light on seed germination of three Opuntia species from semiarid lands of central Mexico.</title>
        <authorList>
            <person name="Delgado-Sanchez P."/>
            <person name="Jimenez-Bremont J.F."/>
            <person name="Guerrero-Gonzalez Mde L."/>
            <person name="Flores J."/>
        </authorList>
    </citation>
    <scope>NUCLEOTIDE SEQUENCE</scope>
    <source>
        <tissue evidence="1">Cladode</tissue>
    </source>
</reference>
<accession>A0A7C9CEZ1</accession>
<evidence type="ECO:0000313" key="1">
    <source>
        <dbReference type="EMBL" id="MBA4613965.1"/>
    </source>
</evidence>
<dbReference type="AlphaFoldDB" id="A0A7C9CEZ1"/>